<evidence type="ECO:0000256" key="5">
    <source>
        <dbReference type="ARBA" id="ARBA00022801"/>
    </source>
</evidence>
<keyword evidence="6" id="KW-0347">Helicase</keyword>
<evidence type="ECO:0000256" key="3">
    <source>
        <dbReference type="ARBA" id="ARBA00022490"/>
    </source>
</evidence>
<feature type="compositionally biased region" description="Gly residues" evidence="9">
    <location>
        <begin position="532"/>
        <end position="541"/>
    </location>
</feature>
<feature type="region of interest" description="Disordered" evidence="9">
    <location>
        <begin position="192"/>
        <end position="214"/>
    </location>
</feature>
<dbReference type="PANTHER" id="PTHR12131">
    <property type="entry name" value="ATP-DEPENDENT RNA AND DNA HELICASE"/>
    <property type="match status" value="1"/>
</dbReference>
<keyword evidence="4" id="KW-0547">Nucleotide-binding</keyword>
<evidence type="ECO:0000256" key="9">
    <source>
        <dbReference type="SAM" id="MobiDB-lite"/>
    </source>
</evidence>
<dbReference type="SMART" id="SM00490">
    <property type="entry name" value="HELICc"/>
    <property type="match status" value="1"/>
</dbReference>
<evidence type="ECO:0000256" key="4">
    <source>
        <dbReference type="ARBA" id="ARBA00022741"/>
    </source>
</evidence>
<dbReference type="GO" id="GO:0016787">
    <property type="term" value="F:hydrolase activity"/>
    <property type="evidence" value="ECO:0007669"/>
    <property type="project" value="UniProtKB-KW"/>
</dbReference>
<sequence>MAIEDAGNDAFGCLTVDPETQTKYKFPTLAGSERNQRILDDLLTPTPELSWELLDLVQEVPSIDRSKIIDRLVTNPTSLNRTKFRFKRFGIQGEISSYQEEVDLSAVNSSASTSLSVNRDYSSKSESLRGKSGFLPFQPGGLIQQASQDREVRDAAANLHRNEYGLFDIPPGFSTGLRLGGQETSFDLEQKQEGGIDDNNDNDNDNDNDNELVESVNNHSLSGGQVVSRIDSATPRLSSLNPPSEIPFNAEEIEGLVPFDYSSMRAEGKKALEKRTWAHVVDLDHKIEDFYELVPNMARTWPFELDVFQKEAVFHLEQGDSVFVAAHTSAGKTVVAEYAIAMAKRNMTKCIYTSPIKALSNQKFRDFKDTFKDVDVGLITGDVQINPEANCLIMTTEILRSMLYRGADLIRDVEFVIFDEVHYVNDIDRGVVWEEVIIMLPDHVKYILLSATVPNTFEFANWIGRTKQKDIYVISTSKRPVPLEIFISAKNKQFKVVDANRRFLENEFKNHKDHLEAGKVKKGLPSTTMGSGSRGGPGGTARGRNRGNARQSTRGARGGASGSGSGRGGGTMTNNRGNFSGPRRFGNDGPNKNTWIDLVHNLKSNSLLPVVVFVFSKKKCEEYADSLRTTDLCNAREKSEIHMFIDRAVGRLKKEDRELPQILKIREMLSRGIAVHHGGLLPIVKECIEILFSKTLVKVLFATETFAMGLNLPTRTVVFSSMRKHDGRSFRNLLPGEFTQMSGRAGRRGLDKTGTVIVMAYNEPLSPTDFKEVVLGAPTKLSSQFRLTYNMILNLLRIEALKVEEMIKHSFSENSTQVLLPEHRRRCDFLRGQLEDATLTSCSECGLNGVEVTCELLLEYENLYGQCIVDIHKSPILKTQLLRIGRLVFFRDKNSTSRMGFVIKSDSATDSIMVLTFDHGREYESVAEKFKLPYVPITDYLFKNLPKIRFKEGLRAVTVPYENVLFICKYALKASMFEILDNKPSAVEQAREQISMIVKLQNNLEESSFKHTKQLSLHDLCVAKDNQVAKIREINAFTCSNFKQHYLEFRKRYLISQEIEGLQKLISDENLDLLPDYEQRLQVLETVGCIDSQHNVVLKGRVACEINSGWELIITELVLNNFLGDFESAEIVALLSCFVYEGRTQEDEPAMITPRLEQGKRKILEIANKLLKVFIEKRVLLTSEEEDFVESKRFALVNVVYEWANGLSFNEIMQMSVEAEGTIVRVITRLDEICREVKNAALIIGDSKLHLKMAEAQEKIKRDIVFCASLYL</sequence>
<dbReference type="GO" id="GO:0005524">
    <property type="term" value="F:ATP binding"/>
    <property type="evidence" value="ECO:0007669"/>
    <property type="project" value="UniProtKB-KW"/>
</dbReference>
<organism evidence="12 13">
    <name type="scientific">Candida oxycetoniae</name>
    <dbReference type="NCBI Taxonomy" id="497107"/>
    <lineage>
        <taxon>Eukaryota</taxon>
        <taxon>Fungi</taxon>
        <taxon>Dikarya</taxon>
        <taxon>Ascomycota</taxon>
        <taxon>Saccharomycotina</taxon>
        <taxon>Pichiomycetes</taxon>
        <taxon>Debaryomycetaceae</taxon>
        <taxon>Candida/Lodderomyces clade</taxon>
        <taxon>Candida</taxon>
    </lineage>
</organism>
<keyword evidence="8" id="KW-0694">RNA-binding</keyword>
<dbReference type="AlphaFoldDB" id="A0AAI9SS19"/>
<feature type="domain" description="Helicase C-terminal" evidence="11">
    <location>
        <begin position="594"/>
        <end position="796"/>
    </location>
</feature>
<feature type="region of interest" description="Disordered" evidence="9">
    <location>
        <begin position="514"/>
        <end position="588"/>
    </location>
</feature>
<dbReference type="FunFam" id="3.40.50.300:FF:000354">
    <property type="entry name" value="ATP-dependent RNA helicase SKI2"/>
    <property type="match status" value="1"/>
</dbReference>
<proteinExistence type="inferred from homology"/>
<feature type="domain" description="Helicase ATP-binding" evidence="10">
    <location>
        <begin position="313"/>
        <end position="471"/>
    </location>
</feature>
<dbReference type="PIRSF" id="PIRSF005198">
    <property type="entry name" value="Antiviral_helicase_SKI2"/>
    <property type="match status" value="1"/>
</dbReference>
<dbReference type="Pfam" id="PF21408">
    <property type="entry name" value="MTR4-like_stalk"/>
    <property type="match status" value="1"/>
</dbReference>
<feature type="compositionally biased region" description="Acidic residues" evidence="9">
    <location>
        <begin position="195"/>
        <end position="212"/>
    </location>
</feature>
<evidence type="ECO:0000256" key="1">
    <source>
        <dbReference type="ARBA" id="ARBA00004496"/>
    </source>
</evidence>
<dbReference type="Gene3D" id="3.40.50.300">
    <property type="entry name" value="P-loop containing nucleotide triphosphate hydrolases"/>
    <property type="match status" value="2"/>
</dbReference>
<evidence type="ECO:0000259" key="11">
    <source>
        <dbReference type="PROSITE" id="PS51194"/>
    </source>
</evidence>
<protein>
    <submittedName>
        <fullName evidence="12">SKI2</fullName>
    </submittedName>
</protein>
<evidence type="ECO:0000256" key="2">
    <source>
        <dbReference type="ARBA" id="ARBA00010140"/>
    </source>
</evidence>
<dbReference type="Gene3D" id="2.30.30.1160">
    <property type="match status" value="1"/>
</dbReference>
<dbReference type="Pfam" id="PF00270">
    <property type="entry name" value="DEAD"/>
    <property type="match status" value="1"/>
</dbReference>
<dbReference type="Pfam" id="PF00271">
    <property type="entry name" value="Helicase_C"/>
    <property type="match status" value="1"/>
</dbReference>
<keyword evidence="13" id="KW-1185">Reference proteome</keyword>
<dbReference type="SMART" id="SM00487">
    <property type="entry name" value="DEXDc"/>
    <property type="match status" value="1"/>
</dbReference>
<dbReference type="GO" id="GO:0070478">
    <property type="term" value="P:nuclear-transcribed mRNA catabolic process, 3'-5' exonucleolytic nonsense-mediated decay"/>
    <property type="evidence" value="ECO:0007669"/>
    <property type="project" value="TreeGrafter"/>
</dbReference>
<keyword evidence="5" id="KW-0378">Hydrolase</keyword>
<dbReference type="SMART" id="SM01142">
    <property type="entry name" value="DSHCT"/>
    <property type="match status" value="1"/>
</dbReference>
<comment type="subcellular location">
    <subcellularLocation>
        <location evidence="1">Cytoplasm</location>
    </subcellularLocation>
</comment>
<feature type="compositionally biased region" description="Gly residues" evidence="9">
    <location>
        <begin position="556"/>
        <end position="571"/>
    </location>
</feature>
<dbReference type="InterPro" id="IPR050699">
    <property type="entry name" value="RNA-DNA_Helicase"/>
</dbReference>
<evidence type="ECO:0000313" key="13">
    <source>
        <dbReference type="Proteomes" id="UP001202479"/>
    </source>
</evidence>
<evidence type="ECO:0000313" key="12">
    <source>
        <dbReference type="EMBL" id="KAI3402295.2"/>
    </source>
</evidence>
<dbReference type="Pfam" id="PF08148">
    <property type="entry name" value="DSHCT"/>
    <property type="match status" value="1"/>
</dbReference>
<dbReference type="PROSITE" id="PS51192">
    <property type="entry name" value="HELICASE_ATP_BIND_1"/>
    <property type="match status" value="1"/>
</dbReference>
<keyword evidence="3" id="KW-0963">Cytoplasm</keyword>
<dbReference type="PROSITE" id="PS51194">
    <property type="entry name" value="HELICASE_CTER"/>
    <property type="match status" value="1"/>
</dbReference>
<dbReference type="InterPro" id="IPR001650">
    <property type="entry name" value="Helicase_C-like"/>
</dbReference>
<dbReference type="InterPro" id="IPR048392">
    <property type="entry name" value="MTR4-like_stalk"/>
</dbReference>
<comment type="similarity">
    <text evidence="2">Belongs to the helicase family. SKI2 subfamily.</text>
</comment>
<dbReference type="GO" id="GO:0055087">
    <property type="term" value="C:Ski complex"/>
    <property type="evidence" value="ECO:0007669"/>
    <property type="project" value="TreeGrafter"/>
</dbReference>
<accession>A0AAI9SS19</accession>
<name>A0AAI9SS19_9ASCO</name>
<evidence type="ECO:0000256" key="8">
    <source>
        <dbReference type="ARBA" id="ARBA00022884"/>
    </source>
</evidence>
<reference evidence="12" key="1">
    <citation type="journal article" date="2022" name="DNA Res.">
        <title>Genome analysis of five recently described species of the CUG-Ser clade uncovers Candida theae as a new hybrid lineage with pathogenic potential in the Candida parapsilosis species complex.</title>
        <authorList>
            <person name="Mixao V."/>
            <person name="Del Olmo V."/>
            <person name="Hegedusova E."/>
            <person name="Saus E."/>
            <person name="Pryszcz L."/>
            <person name="Cillingova A."/>
            <person name="Nosek J."/>
            <person name="Gabaldon T."/>
        </authorList>
    </citation>
    <scope>NUCLEOTIDE SEQUENCE</scope>
    <source>
        <strain evidence="12">CBS 10844</strain>
    </source>
</reference>
<dbReference type="EMBL" id="JAHUZD010000150">
    <property type="protein sequence ID" value="KAI3402295.2"/>
    <property type="molecule type" value="Genomic_DNA"/>
</dbReference>
<dbReference type="InterPro" id="IPR012961">
    <property type="entry name" value="Ski2/MTR4_C"/>
</dbReference>
<dbReference type="CDD" id="cd18795">
    <property type="entry name" value="SF2_C_Ski2"/>
    <property type="match status" value="1"/>
</dbReference>
<dbReference type="Gene3D" id="1.10.3380.30">
    <property type="match status" value="1"/>
</dbReference>
<evidence type="ECO:0000256" key="7">
    <source>
        <dbReference type="ARBA" id="ARBA00022840"/>
    </source>
</evidence>
<dbReference type="GO" id="GO:0003724">
    <property type="term" value="F:RNA helicase activity"/>
    <property type="evidence" value="ECO:0007669"/>
    <property type="project" value="InterPro"/>
</dbReference>
<comment type="caution">
    <text evidence="12">The sequence shown here is derived from an EMBL/GenBank/DDBJ whole genome shotgun (WGS) entry which is preliminary data.</text>
</comment>
<dbReference type="InterPro" id="IPR011545">
    <property type="entry name" value="DEAD/DEAH_box_helicase_dom"/>
</dbReference>
<dbReference type="PANTHER" id="PTHR12131:SF1">
    <property type="entry name" value="ATP-DEPENDENT RNA HELICASE SUPV3L1, MITOCHONDRIAL-RELATED"/>
    <property type="match status" value="1"/>
</dbReference>
<dbReference type="Pfam" id="PF21409">
    <property type="entry name" value="Ski2_beta-barrel"/>
    <property type="match status" value="1"/>
</dbReference>
<evidence type="ECO:0000256" key="6">
    <source>
        <dbReference type="ARBA" id="ARBA00022806"/>
    </source>
</evidence>
<dbReference type="InterPro" id="IPR016438">
    <property type="entry name" value="SKI2-like"/>
</dbReference>
<gene>
    <name evidence="12" type="ORF">KGF56_004865</name>
</gene>
<dbReference type="InterPro" id="IPR027417">
    <property type="entry name" value="P-loop_NTPase"/>
</dbReference>
<dbReference type="Pfam" id="PF17911">
    <property type="entry name" value="Ski2_N"/>
    <property type="match status" value="1"/>
</dbReference>
<dbReference type="FunFam" id="3.40.50.300:FF:000987">
    <property type="entry name" value="DEAD/DEAH box RNA helicase"/>
    <property type="match status" value="1"/>
</dbReference>
<feature type="compositionally biased region" description="Low complexity" evidence="9">
    <location>
        <begin position="546"/>
        <end position="555"/>
    </location>
</feature>
<dbReference type="FunFam" id="1.10.3380.30:FF:000001">
    <property type="entry name" value="Ski2 ATP-dependent RNA helicase"/>
    <property type="match status" value="1"/>
</dbReference>
<evidence type="ECO:0000259" key="10">
    <source>
        <dbReference type="PROSITE" id="PS51192"/>
    </source>
</evidence>
<dbReference type="GO" id="GO:0003723">
    <property type="term" value="F:RNA binding"/>
    <property type="evidence" value="ECO:0007669"/>
    <property type="project" value="UniProtKB-KW"/>
</dbReference>
<dbReference type="GeneID" id="73382478"/>
<dbReference type="SUPFAM" id="SSF52540">
    <property type="entry name" value="P-loop containing nucleoside triphosphate hydrolases"/>
    <property type="match status" value="1"/>
</dbReference>
<keyword evidence="7" id="KW-0067">ATP-binding</keyword>
<dbReference type="Proteomes" id="UP001202479">
    <property type="component" value="Unassembled WGS sequence"/>
</dbReference>
<dbReference type="InterPro" id="IPR040801">
    <property type="entry name" value="Ski2_N"/>
</dbReference>
<dbReference type="InterPro" id="IPR048727">
    <property type="entry name" value="Ski2_beta-barrel"/>
</dbReference>
<dbReference type="InterPro" id="IPR014001">
    <property type="entry name" value="Helicase_ATP-bd"/>
</dbReference>
<dbReference type="RefSeq" id="XP_049178044.1">
    <property type="nucleotide sequence ID" value="XM_049326348.1"/>
</dbReference>